<dbReference type="Proteomes" id="UP000195321">
    <property type="component" value="Unassembled WGS sequence"/>
</dbReference>
<comment type="caution">
    <text evidence="1">The sequence shown here is derived from an EMBL/GenBank/DDBJ whole genome shotgun (WGS) entry which is preliminary data.</text>
</comment>
<dbReference type="RefSeq" id="WP_016116735.1">
    <property type="nucleotide sequence ID" value="NZ_CP189809.1"/>
</dbReference>
<evidence type="ECO:0000313" key="2">
    <source>
        <dbReference type="Proteomes" id="UP000195321"/>
    </source>
</evidence>
<dbReference type="AlphaFoldDB" id="A0A1Y3MMW8"/>
<evidence type="ECO:0000313" key="1">
    <source>
        <dbReference type="EMBL" id="OUM49780.1"/>
    </source>
</evidence>
<accession>A0A1Y3MMW8</accession>
<organism evidence="1 2">
    <name type="scientific">Bacillus pseudomycoides</name>
    <dbReference type="NCBI Taxonomy" id="64104"/>
    <lineage>
        <taxon>Bacteria</taxon>
        <taxon>Bacillati</taxon>
        <taxon>Bacillota</taxon>
        <taxon>Bacilli</taxon>
        <taxon>Bacillales</taxon>
        <taxon>Bacillaceae</taxon>
        <taxon>Bacillus</taxon>
        <taxon>Bacillus cereus group</taxon>
    </lineage>
</organism>
<reference evidence="1 2" key="1">
    <citation type="submission" date="2017-02" db="EMBL/GenBank/DDBJ databases">
        <title>Bacillus pseudomycoides isolate FSL K6-0042.</title>
        <authorList>
            <person name="Kovac J."/>
        </authorList>
    </citation>
    <scope>NUCLEOTIDE SEQUENCE [LARGE SCALE GENOMIC DNA]</scope>
    <source>
        <strain evidence="1 2">FSL K6-0042</strain>
    </source>
</reference>
<gene>
    <name evidence="1" type="ORF">BW425_06260</name>
</gene>
<protein>
    <submittedName>
        <fullName evidence="1">Uncharacterized protein</fullName>
    </submittedName>
</protein>
<name>A0A1Y3MMW8_9BACI</name>
<dbReference type="EMBL" id="MWPX01000004">
    <property type="protein sequence ID" value="OUM49780.1"/>
    <property type="molecule type" value="Genomic_DNA"/>
</dbReference>
<proteinExistence type="predicted"/>
<sequence>MNTQNESLFRLVGTMLKSKDVIVFSFLSLVIFVISTNFYNVKFPNHKYPEFLRILKSIAPVV</sequence>